<keyword evidence="4" id="KW-1185">Reference proteome</keyword>
<dbReference type="AlphaFoldDB" id="A0AAP0EWV2"/>
<dbReference type="EMBL" id="JBBNAG010000010">
    <property type="protein sequence ID" value="KAK9099695.1"/>
    <property type="molecule type" value="Genomic_DNA"/>
</dbReference>
<evidence type="ECO:0000256" key="2">
    <source>
        <dbReference type="SAM" id="SignalP"/>
    </source>
</evidence>
<feature type="signal peptide" evidence="2">
    <location>
        <begin position="1"/>
        <end position="21"/>
    </location>
</feature>
<protein>
    <recommendedName>
        <fullName evidence="5">FAS1 domain-containing protein</fullName>
    </recommendedName>
</protein>
<name>A0AAP0EWV2_9MAGN</name>
<feature type="chain" id="PRO_5043015203" description="FAS1 domain-containing protein" evidence="2">
    <location>
        <begin position="22"/>
        <end position="278"/>
    </location>
</feature>
<keyword evidence="1" id="KW-0812">Transmembrane</keyword>
<dbReference type="SUPFAM" id="SSF82153">
    <property type="entry name" value="FAS1 domain"/>
    <property type="match status" value="1"/>
</dbReference>
<keyword evidence="2" id="KW-0732">Signal</keyword>
<dbReference type="InterPro" id="IPR036378">
    <property type="entry name" value="FAS1_dom_sf"/>
</dbReference>
<evidence type="ECO:0000313" key="3">
    <source>
        <dbReference type="EMBL" id="KAK9099695.1"/>
    </source>
</evidence>
<reference evidence="3 4" key="1">
    <citation type="submission" date="2024-01" db="EMBL/GenBank/DDBJ databases">
        <title>Genome assemblies of Stephania.</title>
        <authorList>
            <person name="Yang L."/>
        </authorList>
    </citation>
    <scope>NUCLEOTIDE SEQUENCE [LARGE SCALE GENOMIC DNA]</scope>
    <source>
        <strain evidence="3">JXDWG</strain>
        <tissue evidence="3">Leaf</tissue>
    </source>
</reference>
<keyword evidence="1" id="KW-0472">Membrane</keyword>
<evidence type="ECO:0008006" key="5">
    <source>
        <dbReference type="Google" id="ProtNLM"/>
    </source>
</evidence>
<evidence type="ECO:0000256" key="1">
    <source>
        <dbReference type="SAM" id="Phobius"/>
    </source>
</evidence>
<evidence type="ECO:0000313" key="4">
    <source>
        <dbReference type="Proteomes" id="UP001419268"/>
    </source>
</evidence>
<dbReference type="InterPro" id="IPR052806">
    <property type="entry name" value="Fasciclin-like_AGP"/>
</dbReference>
<comment type="caution">
    <text evidence="3">The sequence shown here is derived from an EMBL/GenBank/DDBJ whole genome shotgun (WGS) entry which is preliminary data.</text>
</comment>
<feature type="transmembrane region" description="Helical" evidence="1">
    <location>
        <begin position="205"/>
        <end position="225"/>
    </location>
</feature>
<organism evidence="3 4">
    <name type="scientific">Stephania cephalantha</name>
    <dbReference type="NCBI Taxonomy" id="152367"/>
    <lineage>
        <taxon>Eukaryota</taxon>
        <taxon>Viridiplantae</taxon>
        <taxon>Streptophyta</taxon>
        <taxon>Embryophyta</taxon>
        <taxon>Tracheophyta</taxon>
        <taxon>Spermatophyta</taxon>
        <taxon>Magnoliopsida</taxon>
        <taxon>Ranunculales</taxon>
        <taxon>Menispermaceae</taxon>
        <taxon>Menispermoideae</taxon>
        <taxon>Cissampelideae</taxon>
        <taxon>Stephania</taxon>
    </lineage>
</organism>
<accession>A0AAP0EWV2</accession>
<proteinExistence type="predicted"/>
<dbReference type="PANTHER" id="PTHR33985:SF5">
    <property type="entry name" value="FASCICLIN-LIKE ARABINOGALACTAN FAMILY PROTEIN"/>
    <property type="match status" value="1"/>
</dbReference>
<dbReference type="Proteomes" id="UP001419268">
    <property type="component" value="Unassembled WGS sequence"/>
</dbReference>
<dbReference type="PANTHER" id="PTHR33985">
    <property type="entry name" value="OS02G0491300 PROTEIN-RELATED"/>
    <property type="match status" value="1"/>
</dbReference>
<keyword evidence="1" id="KW-1133">Transmembrane helix</keyword>
<gene>
    <name evidence="3" type="ORF">Scep_023125</name>
</gene>
<sequence length="278" mass="31372">MESRLLIPLLLLLQLFAHSATTIVAASARPIPPNTNQSQPPQNMTTISDEQFKKVMEALVGPHPATGATLFIPANGNEPHNHITATMDPTVLAQHIVPSFQTFSDLLILPTYSSLPTLHSDRFIEITNNDESQPSDFAIEGRRITRPDLLITGSLAVHEIESEFDRHHPSGFFEGSSIVLNVSVGVDGEEIFVNVKTRYGRWPRIAFYVLWIALAFQVFRALLYWRGVRWSWRYMIDAVKEEIVSTSQGARLIFDTENRALRESKPLPSPPYASYRKY</sequence>